<organism evidence="13 14">
    <name type="scientific">Pasteurella dagmatis ATCC 43325</name>
    <dbReference type="NCBI Taxonomy" id="667128"/>
    <lineage>
        <taxon>Bacteria</taxon>
        <taxon>Pseudomonadati</taxon>
        <taxon>Pseudomonadota</taxon>
        <taxon>Gammaproteobacteria</taxon>
        <taxon>Pasteurellales</taxon>
        <taxon>Pasteurellaceae</taxon>
        <taxon>Pasteurella</taxon>
    </lineage>
</organism>
<keyword evidence="5 10" id="KW-0547">Nucleotide-binding</keyword>
<dbReference type="RefSeq" id="WP_005761977.1">
    <property type="nucleotide sequence ID" value="NZ_GG704810.1"/>
</dbReference>
<feature type="binding site" evidence="10">
    <location>
        <begin position="108"/>
        <end position="118"/>
    </location>
    <ligand>
        <name>ATP</name>
        <dbReference type="ChEBI" id="CHEBI:30616"/>
    </ligand>
</feature>
<name>C9PQM8_9PAST</name>
<dbReference type="Gene3D" id="3.30.230.10">
    <property type="match status" value="1"/>
</dbReference>
<dbReference type="Gene3D" id="3.30.70.890">
    <property type="entry name" value="GHMP kinase, C-terminal domain"/>
    <property type="match status" value="1"/>
</dbReference>
<dbReference type="InterPro" id="IPR004424">
    <property type="entry name" value="IspE"/>
</dbReference>
<dbReference type="PANTHER" id="PTHR43527">
    <property type="entry name" value="4-DIPHOSPHOCYTIDYL-2-C-METHYL-D-ERYTHRITOL KINASE, CHLOROPLASTIC"/>
    <property type="match status" value="1"/>
</dbReference>
<dbReference type="InterPro" id="IPR006204">
    <property type="entry name" value="GHMP_kinase_N_dom"/>
</dbReference>
<evidence type="ECO:0000256" key="4">
    <source>
        <dbReference type="ARBA" id="ARBA00022679"/>
    </source>
</evidence>
<evidence type="ECO:0000256" key="6">
    <source>
        <dbReference type="ARBA" id="ARBA00022777"/>
    </source>
</evidence>
<comment type="similarity">
    <text evidence="1 10">Belongs to the GHMP kinase family. IspE subfamily.</text>
</comment>
<evidence type="ECO:0000313" key="14">
    <source>
        <dbReference type="Proteomes" id="UP000005519"/>
    </source>
</evidence>
<dbReference type="InterPro" id="IPR020568">
    <property type="entry name" value="Ribosomal_Su5_D2-typ_SF"/>
</dbReference>
<dbReference type="HAMAP" id="MF_00061">
    <property type="entry name" value="IspE"/>
    <property type="match status" value="1"/>
</dbReference>
<proteinExistence type="inferred from homology"/>
<keyword evidence="4 10" id="KW-0808">Transferase</keyword>
<protein>
    <recommendedName>
        <fullName evidence="3 10">4-diphosphocytidyl-2-C-methyl-D-erythritol kinase</fullName>
        <shortName evidence="10">CMK</shortName>
        <ecNumber evidence="2 10">2.7.1.148</ecNumber>
    </recommendedName>
    <alternativeName>
        <fullName evidence="9 10">4-(cytidine-5'-diphospho)-2-C-methyl-D-erythritol kinase</fullName>
    </alternativeName>
</protein>
<dbReference type="GO" id="GO:0050515">
    <property type="term" value="F:4-(cytidine 5'-diphospho)-2-C-methyl-D-erythritol kinase activity"/>
    <property type="evidence" value="ECO:0007669"/>
    <property type="project" value="UniProtKB-UniRule"/>
</dbReference>
<evidence type="ECO:0000256" key="1">
    <source>
        <dbReference type="ARBA" id="ARBA00009684"/>
    </source>
</evidence>
<dbReference type="UniPathway" id="UPA00056">
    <property type="reaction ID" value="UER00094"/>
</dbReference>
<dbReference type="GO" id="GO:0019288">
    <property type="term" value="P:isopentenyl diphosphate biosynthetic process, methylerythritol 4-phosphate pathway"/>
    <property type="evidence" value="ECO:0007669"/>
    <property type="project" value="UniProtKB-UniRule"/>
</dbReference>
<dbReference type="HOGENOM" id="CLU_053057_3_0_6"/>
<dbReference type="EMBL" id="ACZR01000013">
    <property type="protein sequence ID" value="EEX50150.1"/>
    <property type="molecule type" value="Genomic_DNA"/>
</dbReference>
<feature type="active site" evidence="10">
    <location>
        <position position="150"/>
    </location>
</feature>
<evidence type="ECO:0000256" key="10">
    <source>
        <dbReference type="HAMAP-Rule" id="MF_00061"/>
    </source>
</evidence>
<keyword evidence="14" id="KW-1185">Reference proteome</keyword>
<comment type="catalytic activity">
    <reaction evidence="10">
        <text>4-CDP-2-C-methyl-D-erythritol + ATP = 4-CDP-2-C-methyl-D-erythritol 2-phosphate + ADP + H(+)</text>
        <dbReference type="Rhea" id="RHEA:18437"/>
        <dbReference type="ChEBI" id="CHEBI:15378"/>
        <dbReference type="ChEBI" id="CHEBI:30616"/>
        <dbReference type="ChEBI" id="CHEBI:57823"/>
        <dbReference type="ChEBI" id="CHEBI:57919"/>
        <dbReference type="ChEBI" id="CHEBI:456216"/>
        <dbReference type="EC" id="2.7.1.148"/>
    </reaction>
</comment>
<dbReference type="PIRSF" id="PIRSF010376">
    <property type="entry name" value="IspE"/>
    <property type="match status" value="1"/>
</dbReference>
<dbReference type="InterPro" id="IPR036554">
    <property type="entry name" value="GHMP_kinase_C_sf"/>
</dbReference>
<dbReference type="STRING" id="667128.HMPREF0621_1221"/>
<dbReference type="SUPFAM" id="SSF54211">
    <property type="entry name" value="Ribosomal protein S5 domain 2-like"/>
    <property type="match status" value="1"/>
</dbReference>
<dbReference type="EC" id="2.7.1.148" evidence="2 10"/>
<dbReference type="SUPFAM" id="SSF55060">
    <property type="entry name" value="GHMP Kinase, C-terminal domain"/>
    <property type="match status" value="1"/>
</dbReference>
<evidence type="ECO:0000259" key="11">
    <source>
        <dbReference type="Pfam" id="PF00288"/>
    </source>
</evidence>
<dbReference type="InterPro" id="IPR014721">
    <property type="entry name" value="Ribsml_uS5_D2-typ_fold_subgr"/>
</dbReference>
<keyword evidence="6 10" id="KW-0418">Kinase</keyword>
<evidence type="ECO:0000256" key="9">
    <source>
        <dbReference type="ARBA" id="ARBA00032554"/>
    </source>
</evidence>
<feature type="domain" description="GHMP kinase C-terminal" evidence="12">
    <location>
        <begin position="206"/>
        <end position="269"/>
    </location>
</feature>
<evidence type="ECO:0000256" key="7">
    <source>
        <dbReference type="ARBA" id="ARBA00022840"/>
    </source>
</evidence>
<sequence>MKNYQLSTALQQIEGKPPRFPSPSKLNLFLYINGRRDDGYHELQTLFQFLDFGDWLEIDIRQDGKIYLTPEIPHLKTEDNLIYRAARLLQQHTGCKLGANIHLDKILPMGGGLGGGSSNAATTLVALNYLWKTKLNTEQLAQLGLTLGADVPIFVHGKAAFAEGVGEKIHYCEPKEKWYLVLKPNVSISTATVFSDPDLARNTPKKALSELLLQKYENDCEKVVRNHYPEVEETLHWLLQYAPARLTGTGACIFAEFDDEQTAQFAFQAKPAQYFGFVAQGLNLSPLHKMIAQLCND</sequence>
<dbReference type="AlphaFoldDB" id="C9PQM8"/>
<dbReference type="Pfam" id="PF08544">
    <property type="entry name" value="GHMP_kinases_C"/>
    <property type="match status" value="1"/>
</dbReference>
<keyword evidence="7 10" id="KW-0067">ATP-binding</keyword>
<dbReference type="GO" id="GO:0016114">
    <property type="term" value="P:terpenoid biosynthetic process"/>
    <property type="evidence" value="ECO:0007669"/>
    <property type="project" value="UniProtKB-UniRule"/>
</dbReference>
<feature type="domain" description="GHMP kinase N-terminal" evidence="11">
    <location>
        <begin position="80"/>
        <end position="158"/>
    </location>
</feature>
<comment type="pathway">
    <text evidence="10">Isoprenoid biosynthesis; isopentenyl diphosphate biosynthesis via DXP pathway; isopentenyl diphosphate from 1-deoxy-D-xylulose 5-phosphate: step 3/6.</text>
</comment>
<evidence type="ECO:0000256" key="2">
    <source>
        <dbReference type="ARBA" id="ARBA00012052"/>
    </source>
</evidence>
<evidence type="ECO:0000313" key="13">
    <source>
        <dbReference type="EMBL" id="EEX50150.1"/>
    </source>
</evidence>
<evidence type="ECO:0000256" key="8">
    <source>
        <dbReference type="ARBA" id="ARBA00023229"/>
    </source>
</evidence>
<reference evidence="13 14" key="1">
    <citation type="submission" date="2009-10" db="EMBL/GenBank/DDBJ databases">
        <authorList>
            <person name="Muzny D."/>
            <person name="Qin X."/>
            <person name="Deng J."/>
            <person name="Jiang H."/>
            <person name="Liu Y."/>
            <person name="Qu J."/>
            <person name="Song X.-Z."/>
            <person name="Zhang L."/>
            <person name="Thornton R."/>
            <person name="Coyle M."/>
            <person name="Francisco L."/>
            <person name="Jackson L."/>
            <person name="Javaid M."/>
            <person name="Korchina V."/>
            <person name="Kovar C."/>
            <person name="Mata R."/>
            <person name="Mathew T."/>
            <person name="Ngo R."/>
            <person name="Nguyen L."/>
            <person name="Nguyen N."/>
            <person name="Okwuonu G."/>
            <person name="Ongeri F."/>
            <person name="Pham C."/>
            <person name="Simmons D."/>
            <person name="Wilczek-Boney K."/>
            <person name="Hale W."/>
            <person name="Jakkamsetti A."/>
            <person name="Pham P."/>
            <person name="Ruth R."/>
            <person name="San Lucas F."/>
            <person name="Warren J."/>
            <person name="Zhang J."/>
            <person name="Zhao Z."/>
            <person name="Zhou C."/>
            <person name="Zhu D."/>
            <person name="Lee S."/>
            <person name="Bess C."/>
            <person name="Blankenburg K."/>
            <person name="Forbes L."/>
            <person name="Fu Q."/>
            <person name="Gubbala S."/>
            <person name="Hirani K."/>
            <person name="Jayaseelan J.C."/>
            <person name="Lara F."/>
            <person name="Munidasa M."/>
            <person name="Palculict T."/>
            <person name="Patil S."/>
            <person name="Pu L.-L."/>
            <person name="Saada N."/>
            <person name="Tang L."/>
            <person name="Weissenberger G."/>
            <person name="Zhu Y."/>
            <person name="Hemphill L."/>
            <person name="Shang Y."/>
            <person name="Youmans B."/>
            <person name="Ayvaz T."/>
            <person name="Ross M."/>
            <person name="Santibanez J."/>
            <person name="Aqrawi P."/>
            <person name="Gross S."/>
            <person name="Joshi V."/>
            <person name="Fowler G."/>
            <person name="Nazareth L."/>
            <person name="Reid J."/>
            <person name="Worley K."/>
            <person name="Petrosino J."/>
            <person name="Highlander S."/>
            <person name="Gibbs R."/>
        </authorList>
    </citation>
    <scope>NUCLEOTIDE SEQUENCE [LARGE SCALE GENOMIC DNA]</scope>
    <source>
        <strain evidence="13 14">ATCC 43325</strain>
    </source>
</reference>
<feature type="active site" evidence="10">
    <location>
        <position position="25"/>
    </location>
</feature>
<dbReference type="InterPro" id="IPR013750">
    <property type="entry name" value="GHMP_kinase_C_dom"/>
</dbReference>
<dbReference type="GO" id="GO:0005524">
    <property type="term" value="F:ATP binding"/>
    <property type="evidence" value="ECO:0007669"/>
    <property type="project" value="UniProtKB-UniRule"/>
</dbReference>
<evidence type="ECO:0000256" key="5">
    <source>
        <dbReference type="ARBA" id="ARBA00022741"/>
    </source>
</evidence>
<dbReference type="FunFam" id="3.30.230.10:FF:000022">
    <property type="entry name" value="4-diphosphocytidyl-2-C-methyl-D-erythritol kinase"/>
    <property type="match status" value="1"/>
</dbReference>
<comment type="function">
    <text evidence="10">Catalyzes the phosphorylation of the position 2 hydroxy group of 4-diphosphocytidyl-2C-methyl-D-erythritol.</text>
</comment>
<dbReference type="PANTHER" id="PTHR43527:SF2">
    <property type="entry name" value="4-DIPHOSPHOCYTIDYL-2-C-METHYL-D-ERYTHRITOL KINASE, CHLOROPLASTIC"/>
    <property type="match status" value="1"/>
</dbReference>
<evidence type="ECO:0000259" key="12">
    <source>
        <dbReference type="Pfam" id="PF08544"/>
    </source>
</evidence>
<dbReference type="NCBIfam" id="TIGR00154">
    <property type="entry name" value="ispE"/>
    <property type="match status" value="1"/>
</dbReference>
<dbReference type="Pfam" id="PF00288">
    <property type="entry name" value="GHMP_kinases_N"/>
    <property type="match status" value="1"/>
</dbReference>
<accession>C9PQM8</accession>
<dbReference type="OrthoDB" id="9809438at2"/>
<gene>
    <name evidence="10 13" type="primary">ispE</name>
    <name evidence="13" type="ORF">HMPREF0621_1221</name>
</gene>
<dbReference type="Proteomes" id="UP000005519">
    <property type="component" value="Unassembled WGS sequence"/>
</dbReference>
<evidence type="ECO:0000256" key="3">
    <source>
        <dbReference type="ARBA" id="ARBA00017473"/>
    </source>
</evidence>
<comment type="caution">
    <text evidence="13">The sequence shown here is derived from an EMBL/GenBank/DDBJ whole genome shotgun (WGS) entry which is preliminary data.</text>
</comment>
<keyword evidence="8 10" id="KW-0414">Isoprene biosynthesis</keyword>